<evidence type="ECO:0000313" key="8">
    <source>
        <dbReference type="EMBL" id="UYU31006.1"/>
    </source>
</evidence>
<keyword evidence="5 6" id="KW-0472">Membrane</keyword>
<keyword evidence="2" id="KW-1003">Cell membrane</keyword>
<protein>
    <submittedName>
        <fullName evidence="8">EAL domain-containing protein</fullName>
    </submittedName>
</protein>
<dbReference type="InterPro" id="IPR000160">
    <property type="entry name" value="GGDEF_dom"/>
</dbReference>
<gene>
    <name evidence="8" type="ORF">KFZ77_14240</name>
</gene>
<evidence type="ECO:0000256" key="5">
    <source>
        <dbReference type="ARBA" id="ARBA00023136"/>
    </source>
</evidence>
<evidence type="ECO:0000313" key="9">
    <source>
        <dbReference type="Proteomes" id="UP001156318"/>
    </source>
</evidence>
<organism evidence="8 9">
    <name type="scientific">Siccibacter colletis</name>
    <dbReference type="NCBI Taxonomy" id="1505757"/>
    <lineage>
        <taxon>Bacteria</taxon>
        <taxon>Pseudomonadati</taxon>
        <taxon>Pseudomonadota</taxon>
        <taxon>Gammaproteobacteria</taxon>
        <taxon>Enterobacterales</taxon>
        <taxon>Enterobacteriaceae</taxon>
        <taxon>Siccibacter</taxon>
    </lineage>
</organism>
<evidence type="ECO:0000256" key="4">
    <source>
        <dbReference type="ARBA" id="ARBA00022989"/>
    </source>
</evidence>
<reference evidence="8 9" key="1">
    <citation type="submission" date="2021-05" db="EMBL/GenBank/DDBJ databases">
        <title>Isolation, identification, and the growth promoting effects of Pantoea dispersa strain YSD J2 from the aboveground leaves of Cyperus esculentus L.Var. Sativus.</title>
        <authorList>
            <person name="Wang S."/>
            <person name="Tang X.M."/>
            <person name="Huang Y.N."/>
        </authorList>
    </citation>
    <scope>NUCLEOTIDE SEQUENCE [LARGE SCALE GENOMIC DNA]</scope>
    <source>
        <strain evidence="9">YSD YN2</strain>
    </source>
</reference>
<dbReference type="InterPro" id="IPR035919">
    <property type="entry name" value="EAL_sf"/>
</dbReference>
<dbReference type="InterPro" id="IPR007895">
    <property type="entry name" value="MASE1"/>
</dbReference>
<feature type="transmembrane region" description="Helical" evidence="6">
    <location>
        <begin position="293"/>
        <end position="315"/>
    </location>
</feature>
<dbReference type="CDD" id="cd01948">
    <property type="entry name" value="EAL"/>
    <property type="match status" value="1"/>
</dbReference>
<feature type="transmembrane region" description="Helical" evidence="6">
    <location>
        <begin position="254"/>
        <end position="281"/>
    </location>
</feature>
<feature type="transmembrane region" description="Helical" evidence="6">
    <location>
        <begin position="44"/>
        <end position="65"/>
    </location>
</feature>
<dbReference type="EMBL" id="CP074352">
    <property type="protein sequence ID" value="UYU31006.1"/>
    <property type="molecule type" value="Genomic_DNA"/>
</dbReference>
<dbReference type="Proteomes" id="UP001156318">
    <property type="component" value="Chromosome"/>
</dbReference>
<feature type="transmembrane region" description="Helical" evidence="6">
    <location>
        <begin position="14"/>
        <end position="32"/>
    </location>
</feature>
<dbReference type="Pfam" id="PF05231">
    <property type="entry name" value="MASE1"/>
    <property type="match status" value="1"/>
</dbReference>
<comment type="subcellular location">
    <subcellularLocation>
        <location evidence="1">Cell membrane</location>
        <topology evidence="1">Multi-pass membrane protein</topology>
    </subcellularLocation>
</comment>
<sequence length="755" mass="86538">MHLANWYKRHKDKWWGLPLLLPLLLLPLVRLGNTYTTMGDSTAVLYYLPVALFIALMVFFGWAALPGIMLALVVHHLNDVGPKETAVVVIHFLTTIIISWGCYRIFVPHRYATLYGNHRVGVQRLFWLVLCSASLFLMLFQMASFAGFYDYRTSMASPNPFSIRTLINYQGLLVGGLTGIPLCYFIIRVIRHPRYLRSFFSQMRKQFDKRVTPFEVLLWCGVVGSLIALLLVPLNNSNTIFNSNYTLSLLLPVMLWGAMRFGVIFITAVWTPVIILLTHYFSRYIPDYQGFDIQLAIASSSFAVFSCIIIFMALVSTRQRELHTRARRVAYLDPIIQLPNLRALNQDLARTPWSVLFLMRMPDLDLLGRNYGVMLGIHYKQQLASWVREVLHPDELVYQLSGDDMVLRLNTEFHKERIDELDKRIKSFRFVWDGMPLQPQVGMSYCYVRTPVTHLPLLLGEMSTMADLSLATHHPESLQRTGANHVQRAVKIKVEMMNRLQQALDNDEFRLVAQRIEGARGDHYYEILLRMLDDDGELITPDKFLPVAHEFGFSSRIDNMVLEKTLRFMHTHRKALPASRFSINLTPASVCRAVFTSEVRQMLERYQVEPWQIIFEVTESNSLSNVEQANLTLSRLQAMGCRVAIDDFGTGYASYARLKNVNADILKIDGSFIRNLLSSSLDYQIVASICHLARMKKMQVVAEYVETESIRDEVRRLGIDYLQGFLIGYPVPLETLVELEAEEGRAVQSAVQLPG</sequence>
<evidence type="ECO:0000256" key="6">
    <source>
        <dbReference type="SAM" id="Phobius"/>
    </source>
</evidence>
<accession>A0ABY6JF03</accession>
<dbReference type="PROSITE" id="PS50883">
    <property type="entry name" value="EAL"/>
    <property type="match status" value="1"/>
</dbReference>
<dbReference type="SMART" id="SM00267">
    <property type="entry name" value="GGDEF"/>
    <property type="match status" value="1"/>
</dbReference>
<evidence type="ECO:0000256" key="3">
    <source>
        <dbReference type="ARBA" id="ARBA00022692"/>
    </source>
</evidence>
<name>A0ABY6JF03_9ENTR</name>
<evidence type="ECO:0000259" key="7">
    <source>
        <dbReference type="PROSITE" id="PS50883"/>
    </source>
</evidence>
<dbReference type="PANTHER" id="PTHR33121">
    <property type="entry name" value="CYCLIC DI-GMP PHOSPHODIESTERASE PDEF"/>
    <property type="match status" value="1"/>
</dbReference>
<evidence type="ECO:0000256" key="2">
    <source>
        <dbReference type="ARBA" id="ARBA00022475"/>
    </source>
</evidence>
<dbReference type="InterPro" id="IPR043128">
    <property type="entry name" value="Rev_trsase/Diguanyl_cyclase"/>
</dbReference>
<keyword evidence="9" id="KW-1185">Reference proteome</keyword>
<dbReference type="InterPro" id="IPR050706">
    <property type="entry name" value="Cyclic-di-GMP_PDE-like"/>
</dbReference>
<feature type="transmembrane region" description="Helical" evidence="6">
    <location>
        <begin position="211"/>
        <end position="234"/>
    </location>
</feature>
<dbReference type="Gene3D" id="3.20.20.450">
    <property type="entry name" value="EAL domain"/>
    <property type="match status" value="1"/>
</dbReference>
<feature type="domain" description="EAL" evidence="7">
    <location>
        <begin position="493"/>
        <end position="744"/>
    </location>
</feature>
<keyword evidence="3 6" id="KW-0812">Transmembrane</keyword>
<proteinExistence type="predicted"/>
<dbReference type="PANTHER" id="PTHR33121:SF64">
    <property type="entry name" value="CYCLIC DI-GMP PHOSPHODIESTERASE PDEF"/>
    <property type="match status" value="1"/>
</dbReference>
<dbReference type="Gene3D" id="3.30.70.270">
    <property type="match status" value="1"/>
</dbReference>
<dbReference type="SMART" id="SM00052">
    <property type="entry name" value="EAL"/>
    <property type="match status" value="1"/>
</dbReference>
<dbReference type="Pfam" id="PF00563">
    <property type="entry name" value="EAL"/>
    <property type="match status" value="1"/>
</dbReference>
<evidence type="ECO:0000256" key="1">
    <source>
        <dbReference type="ARBA" id="ARBA00004651"/>
    </source>
</evidence>
<feature type="transmembrane region" description="Helical" evidence="6">
    <location>
        <begin position="169"/>
        <end position="190"/>
    </location>
</feature>
<feature type="transmembrane region" description="Helical" evidence="6">
    <location>
        <begin position="85"/>
        <end position="106"/>
    </location>
</feature>
<dbReference type="InterPro" id="IPR001633">
    <property type="entry name" value="EAL_dom"/>
</dbReference>
<keyword evidence="4 6" id="KW-1133">Transmembrane helix</keyword>
<feature type="transmembrane region" description="Helical" evidence="6">
    <location>
        <begin position="126"/>
        <end position="149"/>
    </location>
</feature>
<dbReference type="RefSeq" id="WP_264384566.1">
    <property type="nucleotide sequence ID" value="NZ_CP074352.1"/>
</dbReference>
<dbReference type="SUPFAM" id="SSF141868">
    <property type="entry name" value="EAL domain-like"/>
    <property type="match status" value="1"/>
</dbReference>